<dbReference type="RefSeq" id="WP_307228237.1">
    <property type="nucleotide sequence ID" value="NZ_JAUSVF010000001.1"/>
</dbReference>
<keyword evidence="1" id="KW-0732">Signal</keyword>
<organism evidence="2 3">
    <name type="scientific">Pararhizobium capsulatum DSM 1112</name>
    <dbReference type="NCBI Taxonomy" id="1121113"/>
    <lineage>
        <taxon>Bacteria</taxon>
        <taxon>Pseudomonadati</taxon>
        <taxon>Pseudomonadota</taxon>
        <taxon>Alphaproteobacteria</taxon>
        <taxon>Hyphomicrobiales</taxon>
        <taxon>Rhizobiaceae</taxon>
        <taxon>Rhizobium/Agrobacterium group</taxon>
        <taxon>Pararhizobium</taxon>
    </lineage>
</organism>
<proteinExistence type="predicted"/>
<feature type="signal peptide" evidence="1">
    <location>
        <begin position="1"/>
        <end position="18"/>
    </location>
</feature>
<name>A0ABU0BMA3_9HYPH</name>
<reference evidence="2 3" key="1">
    <citation type="submission" date="2023-07" db="EMBL/GenBank/DDBJ databases">
        <title>Genomic Encyclopedia of Type Strains, Phase IV (KMG-IV): sequencing the most valuable type-strain genomes for metagenomic binning, comparative biology and taxonomic classification.</title>
        <authorList>
            <person name="Goeker M."/>
        </authorList>
    </citation>
    <scope>NUCLEOTIDE SEQUENCE [LARGE SCALE GENOMIC DNA]</scope>
    <source>
        <strain evidence="2 3">DSM 1112</strain>
    </source>
</reference>
<dbReference type="NCBIfam" id="NF041110">
    <property type="entry name" value="HPE1_fam_CxxC"/>
    <property type="match status" value="1"/>
</dbReference>
<dbReference type="InterPro" id="IPR049748">
    <property type="entry name" value="HPE1-like_N_CxxC"/>
</dbReference>
<gene>
    <name evidence="2" type="ORF">QO002_001519</name>
</gene>
<comment type="caution">
    <text evidence="2">The sequence shown here is derived from an EMBL/GenBank/DDBJ whole genome shotgun (WGS) entry which is preliminary data.</text>
</comment>
<dbReference type="EMBL" id="JAUSVF010000001">
    <property type="protein sequence ID" value="MDQ0319381.1"/>
    <property type="molecule type" value="Genomic_DNA"/>
</dbReference>
<feature type="chain" id="PRO_5045134374" evidence="1">
    <location>
        <begin position="19"/>
        <end position="174"/>
    </location>
</feature>
<keyword evidence="3" id="KW-1185">Reference proteome</keyword>
<sequence length="174" mass="18117">MRVLLLSFVGLAAASAHASSIEAFATANTRAPSVSQMPCAKCPPPIVKKSTSYIVPEVAPGTERVEIKEIDGEMRVLRTEAWLGGSPVVFVTKASEDVIKASEAAKLLNGETAATVIDPMPAAAAASATIDLSVDPTAKTASLSVDSAEQLAAAAPAEPRSQEIDLENYQLRLQ</sequence>
<evidence type="ECO:0000313" key="2">
    <source>
        <dbReference type="EMBL" id="MDQ0319381.1"/>
    </source>
</evidence>
<evidence type="ECO:0000256" key="1">
    <source>
        <dbReference type="SAM" id="SignalP"/>
    </source>
</evidence>
<dbReference type="Proteomes" id="UP001230207">
    <property type="component" value="Unassembled WGS sequence"/>
</dbReference>
<evidence type="ECO:0000313" key="3">
    <source>
        <dbReference type="Proteomes" id="UP001230207"/>
    </source>
</evidence>
<protein>
    <submittedName>
        <fullName evidence="2">Uncharacterized protein</fullName>
    </submittedName>
</protein>
<accession>A0ABU0BMA3</accession>